<keyword evidence="1" id="KW-0863">Zinc-finger</keyword>
<accession>A0AAV1DX63</accession>
<dbReference type="Proteomes" id="UP001161247">
    <property type="component" value="Chromosome 7"/>
</dbReference>
<evidence type="ECO:0000259" key="3">
    <source>
        <dbReference type="PROSITE" id="PS50158"/>
    </source>
</evidence>
<keyword evidence="2" id="KW-1133">Transmembrane helix</keyword>
<dbReference type="GO" id="GO:0008270">
    <property type="term" value="F:zinc ion binding"/>
    <property type="evidence" value="ECO:0007669"/>
    <property type="project" value="UniProtKB-KW"/>
</dbReference>
<keyword evidence="2" id="KW-0812">Transmembrane</keyword>
<dbReference type="PANTHER" id="PTHR31286">
    <property type="entry name" value="GLYCINE-RICH CELL WALL STRUCTURAL PROTEIN 1.8-LIKE"/>
    <property type="match status" value="1"/>
</dbReference>
<dbReference type="InterPro" id="IPR001878">
    <property type="entry name" value="Znf_CCHC"/>
</dbReference>
<dbReference type="GO" id="GO:0003676">
    <property type="term" value="F:nucleic acid binding"/>
    <property type="evidence" value="ECO:0007669"/>
    <property type="project" value="InterPro"/>
</dbReference>
<keyword evidence="5" id="KW-1185">Reference proteome</keyword>
<name>A0AAV1DX63_OLDCO</name>
<sequence>MRSLKWTPGFKYEEDPPILPIWVSLYDLPVEYLNPEVIFSMATAIGKLLKVDAPTLNITRPSVARFCVETDLTKEFPKLFRIGKKGRKHEKYFTNEHIPSYCSKCSKIGHKSEDCRKGLAPQTFPVVKANDPVKGSETGGKGKDLVIKPQKVKWKPLEGVKIKERADNIVSISGPTTTEKSLIPFDVQKEAATEKDIPAATVSEGTFTTDLDKSSTAQQPKQRAVTIETDAAMQSNRFSVLEVIEESDEEIEEVDYHRKEDTDDKANVGTGRWSEGEIADALDHTAIEEFSDCIANYVFENIRKEELNVQGLENVYDGNPSDDNQIKLNEAKNNNILLTQDVCQFLNKKILDMPKGSFSLLDRKNLNWKNKLLSPADGSSRDQSTGYGFVIRGGGKFLRRIAKIKDNASLQVSHLEGTWDNTKVDKDEFQLTMWRPETHTFHFHFHFGEATITLEDVEVLLGLKVDGGNAKNPKRTSPLIVLLASGIDSSNLSDVYHLADAALRENPGLGGSLEDKLLQIFDKRRRKRQGISDRKIIVHPNPTPIRRRRRRRRRRRFPSSSCFFPKEKENGRGVIWMFFMILNSLMFVTMRFECVYRSNLRLRLFSPPSSIFESTFAAIQADLRSNDALRQSSALLQALQQSATGRDISVLAKLAVEEIVASPASAISVAISLLF</sequence>
<keyword evidence="1" id="KW-0479">Metal-binding</keyword>
<proteinExistence type="predicted"/>
<reference evidence="4" key="1">
    <citation type="submission" date="2023-03" db="EMBL/GenBank/DDBJ databases">
        <authorList>
            <person name="Julca I."/>
        </authorList>
    </citation>
    <scope>NUCLEOTIDE SEQUENCE</scope>
</reference>
<dbReference type="AlphaFoldDB" id="A0AAV1DX63"/>
<dbReference type="PROSITE" id="PS50158">
    <property type="entry name" value="ZF_CCHC"/>
    <property type="match status" value="1"/>
</dbReference>
<dbReference type="EMBL" id="OX459124">
    <property type="protein sequence ID" value="CAI9112481.1"/>
    <property type="molecule type" value="Genomic_DNA"/>
</dbReference>
<evidence type="ECO:0000313" key="4">
    <source>
        <dbReference type="EMBL" id="CAI9112481.1"/>
    </source>
</evidence>
<feature type="domain" description="CCHC-type" evidence="3">
    <location>
        <begin position="102"/>
        <end position="117"/>
    </location>
</feature>
<organism evidence="4 5">
    <name type="scientific">Oldenlandia corymbosa var. corymbosa</name>
    <dbReference type="NCBI Taxonomy" id="529605"/>
    <lineage>
        <taxon>Eukaryota</taxon>
        <taxon>Viridiplantae</taxon>
        <taxon>Streptophyta</taxon>
        <taxon>Embryophyta</taxon>
        <taxon>Tracheophyta</taxon>
        <taxon>Spermatophyta</taxon>
        <taxon>Magnoliopsida</taxon>
        <taxon>eudicotyledons</taxon>
        <taxon>Gunneridae</taxon>
        <taxon>Pentapetalae</taxon>
        <taxon>asterids</taxon>
        <taxon>lamiids</taxon>
        <taxon>Gentianales</taxon>
        <taxon>Rubiaceae</taxon>
        <taxon>Rubioideae</taxon>
        <taxon>Spermacoceae</taxon>
        <taxon>Hedyotis-Oldenlandia complex</taxon>
        <taxon>Oldenlandia</taxon>
    </lineage>
</organism>
<dbReference type="Pfam" id="PF10536">
    <property type="entry name" value="PMD"/>
    <property type="match status" value="1"/>
</dbReference>
<feature type="transmembrane region" description="Helical" evidence="2">
    <location>
        <begin position="573"/>
        <end position="592"/>
    </location>
</feature>
<keyword evidence="2" id="KW-0472">Membrane</keyword>
<evidence type="ECO:0000256" key="2">
    <source>
        <dbReference type="SAM" id="Phobius"/>
    </source>
</evidence>
<keyword evidence="1" id="KW-0862">Zinc</keyword>
<protein>
    <submittedName>
        <fullName evidence="4">OLC1v1012937C1</fullName>
    </submittedName>
</protein>
<evidence type="ECO:0000256" key="1">
    <source>
        <dbReference type="PROSITE-ProRule" id="PRU00047"/>
    </source>
</evidence>
<dbReference type="PANTHER" id="PTHR31286:SF180">
    <property type="entry name" value="OS10G0362600 PROTEIN"/>
    <property type="match status" value="1"/>
</dbReference>
<evidence type="ECO:0000313" key="5">
    <source>
        <dbReference type="Proteomes" id="UP001161247"/>
    </source>
</evidence>
<dbReference type="InterPro" id="IPR040256">
    <property type="entry name" value="At4g02000-like"/>
</dbReference>
<dbReference type="InterPro" id="IPR019557">
    <property type="entry name" value="AminoTfrase-like_pln_mobile"/>
</dbReference>
<gene>
    <name evidence="4" type="ORF">OLC1_LOCUS19677</name>
</gene>